<dbReference type="Proteomes" id="UP000032160">
    <property type="component" value="Chromosome I"/>
</dbReference>
<organism evidence="3 4">
    <name type="scientific">Candidatus Phaeomarinibacter ectocarpi</name>
    <dbReference type="NCBI Taxonomy" id="1458461"/>
    <lineage>
        <taxon>Bacteria</taxon>
        <taxon>Pseudomonadati</taxon>
        <taxon>Pseudomonadota</taxon>
        <taxon>Alphaproteobacteria</taxon>
        <taxon>Hyphomicrobiales</taxon>
        <taxon>Parvibaculaceae</taxon>
        <taxon>Candidatus Phaeomarinibacter</taxon>
    </lineage>
</organism>
<sequence>MTAIILALAASGGALALAVMPYGGPPDHLQAYAHSGAFFVISFLLAFGLPRRPWGGLATAFVLGLVIEGAQIFVPGRSASLGDLTANLAGILAGGLFYGAFKLAAARLHSTST</sequence>
<reference evidence="3 4" key="1">
    <citation type="journal article" date="2014" name="Front. Genet.">
        <title>Genome and metabolic network of "Candidatus Phaeomarinobacter ectocarpi" Ec32, a new candidate genus of Alphaproteobacteria frequently associated with brown algae.</title>
        <authorList>
            <person name="Dittami S.M."/>
            <person name="Barbeyron T."/>
            <person name="Boyen C."/>
            <person name="Cambefort J."/>
            <person name="Collet G."/>
            <person name="Delage L."/>
            <person name="Gobet A."/>
            <person name="Groisillier A."/>
            <person name="Leblanc C."/>
            <person name="Michel G."/>
            <person name="Scornet D."/>
            <person name="Siegel A."/>
            <person name="Tapia J.E."/>
            <person name="Tonon T."/>
        </authorList>
    </citation>
    <scope>NUCLEOTIDE SEQUENCE [LARGE SCALE GENOMIC DNA]</scope>
    <source>
        <strain evidence="3 4">Ec32</strain>
    </source>
</reference>
<evidence type="ECO:0000313" key="4">
    <source>
        <dbReference type="Proteomes" id="UP000032160"/>
    </source>
</evidence>
<proteinExistence type="predicted"/>
<feature type="transmembrane region" description="Helical" evidence="1">
    <location>
        <begin position="56"/>
        <end position="74"/>
    </location>
</feature>
<dbReference type="EMBL" id="HG966617">
    <property type="protein sequence ID" value="CDO59099.1"/>
    <property type="molecule type" value="Genomic_DNA"/>
</dbReference>
<dbReference type="AlphaFoldDB" id="X5ME83"/>
<dbReference type="InterPro" id="IPR006976">
    <property type="entry name" value="VanZ-like"/>
</dbReference>
<protein>
    <recommendedName>
        <fullName evidence="2">VanZ-like domain-containing protein</fullName>
    </recommendedName>
</protein>
<evidence type="ECO:0000259" key="2">
    <source>
        <dbReference type="Pfam" id="PF04892"/>
    </source>
</evidence>
<dbReference type="Pfam" id="PF04892">
    <property type="entry name" value="VanZ"/>
    <property type="match status" value="1"/>
</dbReference>
<keyword evidence="4" id="KW-1185">Reference proteome</keyword>
<dbReference type="HOGENOM" id="CLU_2128948_0_0_5"/>
<keyword evidence="1" id="KW-1133">Transmembrane helix</keyword>
<feature type="transmembrane region" description="Helical" evidence="1">
    <location>
        <begin position="86"/>
        <end position="105"/>
    </location>
</feature>
<feature type="domain" description="VanZ-like" evidence="2">
    <location>
        <begin position="35"/>
        <end position="100"/>
    </location>
</feature>
<dbReference type="NCBIfam" id="NF037970">
    <property type="entry name" value="vanZ_1"/>
    <property type="match status" value="1"/>
</dbReference>
<name>X5ME83_9HYPH</name>
<evidence type="ECO:0000256" key="1">
    <source>
        <dbReference type="SAM" id="Phobius"/>
    </source>
</evidence>
<feature type="transmembrane region" description="Helical" evidence="1">
    <location>
        <begin position="32"/>
        <end position="49"/>
    </location>
</feature>
<dbReference type="KEGG" id="pect:BN1012_Phect885"/>
<evidence type="ECO:0000313" key="3">
    <source>
        <dbReference type="EMBL" id="CDO59099.1"/>
    </source>
</evidence>
<gene>
    <name evidence="3" type="ORF">BN1012_Phect885</name>
</gene>
<keyword evidence="1" id="KW-0812">Transmembrane</keyword>
<accession>X5ME83</accession>
<keyword evidence="1" id="KW-0472">Membrane</keyword>